<organism evidence="1 2">
    <name type="scientific">Mycolicibacterium pallens</name>
    <dbReference type="NCBI Taxonomy" id="370524"/>
    <lineage>
        <taxon>Bacteria</taxon>
        <taxon>Bacillati</taxon>
        <taxon>Actinomycetota</taxon>
        <taxon>Actinomycetes</taxon>
        <taxon>Mycobacteriales</taxon>
        <taxon>Mycobacteriaceae</taxon>
        <taxon>Mycolicibacterium</taxon>
    </lineage>
</organism>
<gene>
    <name evidence="1" type="ORF">K0O64_20755</name>
</gene>
<evidence type="ECO:0000313" key="1">
    <source>
        <dbReference type="EMBL" id="QYL15518.1"/>
    </source>
</evidence>
<reference evidence="1 2" key="1">
    <citation type="submission" date="2021-07" db="EMBL/GenBank/DDBJ databases">
        <title>Whole genome sequencing of non-tuberculosis mycobacteria type-strains.</title>
        <authorList>
            <person name="Igarashi Y."/>
            <person name="Osugi A."/>
            <person name="Mitarai S."/>
        </authorList>
    </citation>
    <scope>NUCLEOTIDE SEQUENCE [LARGE SCALE GENOMIC DNA]</scope>
    <source>
        <strain evidence="1 2">JCM 16370</strain>
    </source>
</reference>
<dbReference type="Proteomes" id="UP000825367">
    <property type="component" value="Chromosome"/>
</dbReference>
<dbReference type="RefSeq" id="WP_220045729.1">
    <property type="nucleotide sequence ID" value="NZ_BAAAVX010000008.1"/>
</dbReference>
<keyword evidence="2" id="KW-1185">Reference proteome</keyword>
<evidence type="ECO:0000313" key="2">
    <source>
        <dbReference type="Proteomes" id="UP000825367"/>
    </source>
</evidence>
<name>A0ABX8VHB6_9MYCO</name>
<accession>A0ABX8VHB6</accession>
<proteinExistence type="predicted"/>
<dbReference type="EMBL" id="CP080333">
    <property type="protein sequence ID" value="QYL15518.1"/>
    <property type="molecule type" value="Genomic_DNA"/>
</dbReference>
<sequence>MTEGSDATSGPTKSVWSDGDLDQMFWHDATVHAIAFHAEGPPGSYVSRLLIDLDYIVAWPPAESKVCSPFYVAPATLVFDDVYDIDGQISSPSAGLTIDRVLRSPADDRLPHLAAWHIEGHEFDLKFRASGYRLYLRQPPTLIDRQELSTAERGGCAFTEVGYDPSV</sequence>
<protein>
    <submittedName>
        <fullName evidence="1">Uncharacterized protein</fullName>
    </submittedName>
</protein>